<keyword evidence="2" id="KW-1185">Reference proteome</keyword>
<protein>
    <submittedName>
        <fullName evidence="1">Uncharacterized protein</fullName>
    </submittedName>
</protein>
<feature type="non-terminal residue" evidence="1">
    <location>
        <position position="1"/>
    </location>
</feature>
<dbReference type="Proteomes" id="UP001203297">
    <property type="component" value="Unassembled WGS sequence"/>
</dbReference>
<organism evidence="1 2">
    <name type="scientific">Multifurca ochricompacta</name>
    <dbReference type="NCBI Taxonomy" id="376703"/>
    <lineage>
        <taxon>Eukaryota</taxon>
        <taxon>Fungi</taxon>
        <taxon>Dikarya</taxon>
        <taxon>Basidiomycota</taxon>
        <taxon>Agaricomycotina</taxon>
        <taxon>Agaricomycetes</taxon>
        <taxon>Russulales</taxon>
        <taxon>Russulaceae</taxon>
        <taxon>Multifurca</taxon>
    </lineage>
</organism>
<dbReference type="AlphaFoldDB" id="A0AAD4M7J1"/>
<accession>A0AAD4M7J1</accession>
<gene>
    <name evidence="1" type="ORF">B0F90DRAFT_1590350</name>
</gene>
<evidence type="ECO:0000313" key="2">
    <source>
        <dbReference type="Proteomes" id="UP001203297"/>
    </source>
</evidence>
<dbReference type="EMBL" id="WTXG01000009">
    <property type="protein sequence ID" value="KAI0303517.1"/>
    <property type="molecule type" value="Genomic_DNA"/>
</dbReference>
<feature type="non-terminal residue" evidence="1">
    <location>
        <position position="82"/>
    </location>
</feature>
<proteinExistence type="predicted"/>
<name>A0AAD4M7J1_9AGAM</name>
<comment type="caution">
    <text evidence="1">The sequence shown here is derived from an EMBL/GenBank/DDBJ whole genome shotgun (WGS) entry which is preliminary data.</text>
</comment>
<sequence>ASVFMARALPLQVNVTHTPPTIRLDNDVLVAPPGPGYIGVLALQPSTFTTRSYGWKDGKRLALELVDSGSSEEKVKVQVMLT</sequence>
<reference evidence="1" key="1">
    <citation type="journal article" date="2022" name="New Phytol.">
        <title>Evolutionary transition to the ectomycorrhizal habit in the genomes of a hyperdiverse lineage of mushroom-forming fungi.</title>
        <authorList>
            <person name="Looney B."/>
            <person name="Miyauchi S."/>
            <person name="Morin E."/>
            <person name="Drula E."/>
            <person name="Courty P.E."/>
            <person name="Kohler A."/>
            <person name="Kuo A."/>
            <person name="LaButti K."/>
            <person name="Pangilinan J."/>
            <person name="Lipzen A."/>
            <person name="Riley R."/>
            <person name="Andreopoulos W."/>
            <person name="He G."/>
            <person name="Johnson J."/>
            <person name="Nolan M."/>
            <person name="Tritt A."/>
            <person name="Barry K.W."/>
            <person name="Grigoriev I.V."/>
            <person name="Nagy L.G."/>
            <person name="Hibbett D."/>
            <person name="Henrissat B."/>
            <person name="Matheny P.B."/>
            <person name="Labbe J."/>
            <person name="Martin F.M."/>
        </authorList>
    </citation>
    <scope>NUCLEOTIDE SEQUENCE</scope>
    <source>
        <strain evidence="1">BPL690</strain>
    </source>
</reference>
<evidence type="ECO:0000313" key="1">
    <source>
        <dbReference type="EMBL" id="KAI0303517.1"/>
    </source>
</evidence>